<dbReference type="AlphaFoldDB" id="A0A1I5MG14"/>
<feature type="chain" id="PRO_5011710969" evidence="1">
    <location>
        <begin position="23"/>
        <end position="90"/>
    </location>
</feature>
<evidence type="ECO:0000256" key="1">
    <source>
        <dbReference type="SAM" id="SignalP"/>
    </source>
</evidence>
<organism evidence="2 3">
    <name type="scientific">Cohaesibacter marisflavi</name>
    <dbReference type="NCBI Taxonomy" id="655353"/>
    <lineage>
        <taxon>Bacteria</taxon>
        <taxon>Pseudomonadati</taxon>
        <taxon>Pseudomonadota</taxon>
        <taxon>Alphaproteobacteria</taxon>
        <taxon>Hyphomicrobiales</taxon>
        <taxon>Cohaesibacteraceae</taxon>
    </lineage>
</organism>
<name>A0A1I5MG14_9HYPH</name>
<protein>
    <submittedName>
        <fullName evidence="2">Uncharacterized protein</fullName>
    </submittedName>
</protein>
<evidence type="ECO:0000313" key="2">
    <source>
        <dbReference type="EMBL" id="SFP08534.1"/>
    </source>
</evidence>
<sequence length="90" mass="9709">MKKAILAGLIAAAFLVSPAAEASSRLAVHMTQKSIPMAKVKAKRIFTRSTLGYSVTKETKTSLLFSKSFSESDGKNIVELRNRIKGNPVA</sequence>
<dbReference type="STRING" id="655353.SAMN04488056_12126"/>
<gene>
    <name evidence="2" type="ORF">SAMN04488056_12126</name>
</gene>
<proteinExistence type="predicted"/>
<dbReference type="RefSeq" id="WP_090075544.1">
    <property type="nucleotide sequence ID" value="NZ_FOVR01000021.1"/>
</dbReference>
<feature type="signal peptide" evidence="1">
    <location>
        <begin position="1"/>
        <end position="22"/>
    </location>
</feature>
<dbReference type="OrthoDB" id="7677862at2"/>
<keyword evidence="1" id="KW-0732">Signal</keyword>
<reference evidence="2 3" key="1">
    <citation type="submission" date="2016-10" db="EMBL/GenBank/DDBJ databases">
        <authorList>
            <person name="de Groot N.N."/>
        </authorList>
    </citation>
    <scope>NUCLEOTIDE SEQUENCE [LARGE SCALE GENOMIC DNA]</scope>
    <source>
        <strain evidence="2 3">CGMCC 1.9157</strain>
    </source>
</reference>
<keyword evidence="3" id="KW-1185">Reference proteome</keyword>
<evidence type="ECO:0000313" key="3">
    <source>
        <dbReference type="Proteomes" id="UP000199236"/>
    </source>
</evidence>
<dbReference type="Proteomes" id="UP000199236">
    <property type="component" value="Unassembled WGS sequence"/>
</dbReference>
<accession>A0A1I5MG14</accession>
<dbReference type="EMBL" id="FOVR01000021">
    <property type="protein sequence ID" value="SFP08534.1"/>
    <property type="molecule type" value="Genomic_DNA"/>
</dbReference>